<comment type="similarity">
    <text evidence="3">Belongs to the dynein heavy chain family.</text>
</comment>
<evidence type="ECO:0000256" key="10">
    <source>
        <dbReference type="ARBA" id="ARBA00023054"/>
    </source>
</evidence>
<evidence type="ECO:0000256" key="4">
    <source>
        <dbReference type="ARBA" id="ARBA00022490"/>
    </source>
</evidence>
<reference evidence="15" key="1">
    <citation type="submission" date="2021-12" db="EMBL/GenBank/DDBJ databases">
        <authorList>
            <person name="King R."/>
        </authorList>
    </citation>
    <scope>NUCLEOTIDE SEQUENCE</scope>
</reference>
<dbReference type="GO" id="GO:0045505">
    <property type="term" value="F:dynein intermediate chain binding"/>
    <property type="evidence" value="ECO:0007669"/>
    <property type="project" value="InterPro"/>
</dbReference>
<dbReference type="FunFam" id="3.20.180.20:FF:000003">
    <property type="entry name" value="Dynein heavy chain 12, axonemal"/>
    <property type="match status" value="1"/>
</dbReference>
<dbReference type="InterPro" id="IPR042222">
    <property type="entry name" value="Dynein_2_N"/>
</dbReference>
<keyword evidence="7" id="KW-0547">Nucleotide-binding</keyword>
<dbReference type="InterPro" id="IPR042228">
    <property type="entry name" value="Dynein_linker_3"/>
</dbReference>
<dbReference type="Gene3D" id="1.20.140.100">
    <property type="entry name" value="Dynein heavy chain, N-terminal domain 2"/>
    <property type="match status" value="1"/>
</dbReference>
<dbReference type="GO" id="GO:0030286">
    <property type="term" value="C:dynein complex"/>
    <property type="evidence" value="ECO:0007669"/>
    <property type="project" value="UniProtKB-KW"/>
</dbReference>
<dbReference type="OrthoDB" id="5593012at2759"/>
<keyword evidence="13" id="KW-0966">Cell projection</keyword>
<keyword evidence="9" id="KW-0243">Dynein</keyword>
<evidence type="ECO:0000256" key="2">
    <source>
        <dbReference type="ARBA" id="ARBA00004316"/>
    </source>
</evidence>
<dbReference type="GO" id="GO:0005524">
    <property type="term" value="F:ATP binding"/>
    <property type="evidence" value="ECO:0007669"/>
    <property type="project" value="UniProtKB-KW"/>
</dbReference>
<proteinExistence type="inferred from homology"/>
<protein>
    <recommendedName>
        <fullName evidence="14">Dynein heavy chain linker domain-containing protein</fullName>
    </recommendedName>
</protein>
<keyword evidence="8" id="KW-0067">ATP-binding</keyword>
<organism evidence="15 16">
    <name type="scientific">Brassicogethes aeneus</name>
    <name type="common">Rape pollen beetle</name>
    <name type="synonym">Meligethes aeneus</name>
    <dbReference type="NCBI Taxonomy" id="1431903"/>
    <lineage>
        <taxon>Eukaryota</taxon>
        <taxon>Metazoa</taxon>
        <taxon>Ecdysozoa</taxon>
        <taxon>Arthropoda</taxon>
        <taxon>Hexapoda</taxon>
        <taxon>Insecta</taxon>
        <taxon>Pterygota</taxon>
        <taxon>Neoptera</taxon>
        <taxon>Endopterygota</taxon>
        <taxon>Coleoptera</taxon>
        <taxon>Polyphaga</taxon>
        <taxon>Cucujiformia</taxon>
        <taxon>Nitidulidae</taxon>
        <taxon>Meligethinae</taxon>
        <taxon>Brassicogethes</taxon>
    </lineage>
</organism>
<evidence type="ECO:0000259" key="14">
    <source>
        <dbReference type="Pfam" id="PF08393"/>
    </source>
</evidence>
<keyword evidence="5" id="KW-0493">Microtubule</keyword>
<dbReference type="Gene3D" id="1.20.58.1120">
    <property type="match status" value="1"/>
</dbReference>
<keyword evidence="11" id="KW-0505">Motor protein</keyword>
<evidence type="ECO:0000256" key="1">
    <source>
        <dbReference type="ARBA" id="ARBA00004245"/>
    </source>
</evidence>
<dbReference type="InterPro" id="IPR026983">
    <property type="entry name" value="DHC"/>
</dbReference>
<evidence type="ECO:0000256" key="9">
    <source>
        <dbReference type="ARBA" id="ARBA00023017"/>
    </source>
</evidence>
<dbReference type="Gene3D" id="3.20.180.20">
    <property type="entry name" value="Dynein heavy chain, N-terminal domain 2"/>
    <property type="match status" value="1"/>
</dbReference>
<dbReference type="EMBL" id="OV121138">
    <property type="protein sequence ID" value="CAH0560322.1"/>
    <property type="molecule type" value="Genomic_DNA"/>
</dbReference>
<dbReference type="FunFam" id="1.10.287.2620:FF:000001">
    <property type="entry name" value="Cytoplasmic dynein heavy chain 1"/>
    <property type="match status" value="1"/>
</dbReference>
<accession>A0A9P0BEI0</accession>
<evidence type="ECO:0000256" key="3">
    <source>
        <dbReference type="ARBA" id="ARBA00008887"/>
    </source>
</evidence>
<evidence type="ECO:0000256" key="13">
    <source>
        <dbReference type="ARBA" id="ARBA00023273"/>
    </source>
</evidence>
<keyword evidence="16" id="KW-1185">Reference proteome</keyword>
<evidence type="ECO:0000256" key="12">
    <source>
        <dbReference type="ARBA" id="ARBA00023212"/>
    </source>
</evidence>
<dbReference type="GO" id="GO:0005874">
    <property type="term" value="C:microtubule"/>
    <property type="evidence" value="ECO:0007669"/>
    <property type="project" value="UniProtKB-KW"/>
</dbReference>
<evidence type="ECO:0000256" key="5">
    <source>
        <dbReference type="ARBA" id="ARBA00022701"/>
    </source>
</evidence>
<dbReference type="Pfam" id="PF08393">
    <property type="entry name" value="DHC_N2"/>
    <property type="match status" value="1"/>
</dbReference>
<name>A0A9P0BEI0_BRAAE</name>
<dbReference type="Proteomes" id="UP001154078">
    <property type="component" value="Chromosome 7"/>
</dbReference>
<dbReference type="PANTHER" id="PTHR22878:SF73">
    <property type="entry name" value="DYNEIN AXONEMAL HEAVY CHAIN 1"/>
    <property type="match status" value="1"/>
</dbReference>
<evidence type="ECO:0000256" key="11">
    <source>
        <dbReference type="ARBA" id="ARBA00023175"/>
    </source>
</evidence>
<feature type="domain" description="Dynein heavy chain linker" evidence="14">
    <location>
        <begin position="902"/>
        <end position="1302"/>
    </location>
</feature>
<dbReference type="Gene3D" id="1.10.287.2620">
    <property type="match status" value="1"/>
</dbReference>
<keyword evidence="6" id="KW-0677">Repeat</keyword>
<gene>
    <name evidence="15" type="ORF">MELIAE_LOCUS10085</name>
</gene>
<evidence type="ECO:0000256" key="7">
    <source>
        <dbReference type="ARBA" id="ARBA00022741"/>
    </source>
</evidence>
<dbReference type="PANTHER" id="PTHR22878">
    <property type="entry name" value="DYNEIN HEAVY CHAIN 6, AXONEMAL-LIKE-RELATED"/>
    <property type="match status" value="1"/>
</dbReference>
<sequence length="1413" mass="165721">MSNDWKDLQMRGYYSELITCDSDHEEGVSENLLGAHRTTNILWQIKTEKHAPIVSKLTRPKREVFLAPAERWITYEEDRHVSFPVETFKPKVQLRHVVQSKELPRNVEIERRRREYQRHRAESVLDSFGIFSEQILPVRVLRDHITQPQNRFKLYSWVSYLPLELFDDTEFDPRTPDDWLQLGVVENVRYPIPAQAFLPSGVELTRIEKLDMLNNIYKWVNVAVLDYDKQLSLWTVLTLDGLQRSYTVPRIYLMFKAEDPINFGMRVKAALDLRFDAENTIRNEFFIDNMLLTDIQVDDELIERVLLLSTRMNSFKIKNQEYLERLKEEVILSYKRTQGELNFRHVIQVSDLAKFLQGSQNKCGEKPLNPKINTYMVDFKKSRKFYAWFTIYCISEAYRAVSQIVNECMRIETLSLFSTILGAKMVTLDEFEFIQKQASDSLMKQLRATWLDMIIYNTRMCLGDCGKGWYDLMVKNFDIYLISKLYRFMELIRFRMQNSLRLMIINSITLYINLLEAPCLPCLPVPENFVWGTDLRNSPFKPTAPPIFSLHMKMNEEGAYYSTEPTLFEKTLLRLYDDALTETHYIKQINSALLPNLRFAPDSYLTSLGLLSDEISGVRDRLLLAYQKSSIPLNAYAAEYTQHLELYSLVTVDYVEAYKEEQHIASEVREEVGFHHKMRENLEATLPSFIVIGPFYLHTENVKNMLIAKRTEIIKALLDMYALKMKQLIEAVLEEFNALLVKLQEKPNSIEHIFDIKDWMETIPMTIRQLDESTKRYVIEYDVLDQFLYNLPQEDFDNKWTAVGWPLRMLGYVEQTEMFLEEEIERFYKLQIADELALVEKIETMTVQVVNLSGLKDFSKVHEIAVDIRRLWKALKESQRQGQLLNQRQKLFGKPVIPFDSLNKLIKEFEPYKNLWVTASDWLRSYDIFIDNPLENIDGEALERTVNEMHKTMVKLTKVFVEIKAVQSVAILIKNQIEAFKPKIPFILALRSPGMRERHWDEFFEKTGVRIEWSPSLTYRDCFELGVENFPDELLGLAEAAGKEYAIEQTLAKMKTEWTTLEMDLQPYKETGTCILKIADEIQQLMDDHIVLTQQLSFSPFKGPFETEIEEWEETLKTTSAVAEEWMDVQKQWMYLEPIFTSPDISKHLPVETKKYKTMERTWRRIIRNALNNPNIIEYCGDKNLLESLRDCNHSLQIVQKGLTEYLETKRTVFPRLYFLSDDELLEILSQARNPLAVQPHLRKCFENIARLTFEDDLKITQMFSAEDECVDLEPTLYPIGGVEDWLLIVEGNMKNTVRINLGRALDDLYKRNRAEWVLRWPGQVVIACSQTFWTAVVEGGIRENNLEHVFNNVILVNLDALRGLVKGSLTFLQREILSALIVIEVHSRDVTQTLVELKTTNINDFDWISQLR</sequence>
<dbReference type="GO" id="GO:0042995">
    <property type="term" value="C:cell projection"/>
    <property type="evidence" value="ECO:0007669"/>
    <property type="project" value="UniProtKB-SubCell"/>
</dbReference>
<dbReference type="FunFam" id="1.20.140.100:FF:000004">
    <property type="entry name" value="Dynein axonemal heavy chain 6"/>
    <property type="match status" value="1"/>
</dbReference>
<evidence type="ECO:0000313" key="16">
    <source>
        <dbReference type="Proteomes" id="UP001154078"/>
    </source>
</evidence>
<keyword evidence="10" id="KW-0175">Coiled coil</keyword>
<dbReference type="InterPro" id="IPR013602">
    <property type="entry name" value="Dynein_heavy_linker"/>
</dbReference>
<dbReference type="GO" id="GO:0007018">
    <property type="term" value="P:microtubule-based movement"/>
    <property type="evidence" value="ECO:0007669"/>
    <property type="project" value="InterPro"/>
</dbReference>
<evidence type="ECO:0000256" key="8">
    <source>
        <dbReference type="ARBA" id="ARBA00022840"/>
    </source>
</evidence>
<evidence type="ECO:0000256" key="6">
    <source>
        <dbReference type="ARBA" id="ARBA00022737"/>
    </source>
</evidence>
<keyword evidence="4" id="KW-0963">Cytoplasm</keyword>
<keyword evidence="12" id="KW-0206">Cytoskeleton</keyword>
<comment type="subcellular location">
    <subcellularLocation>
        <location evidence="2">Cell projection</location>
    </subcellularLocation>
    <subcellularLocation>
        <location evidence="1">Cytoplasm</location>
        <location evidence="1">Cytoskeleton</location>
    </subcellularLocation>
</comment>
<dbReference type="GO" id="GO:0051959">
    <property type="term" value="F:dynein light intermediate chain binding"/>
    <property type="evidence" value="ECO:0007669"/>
    <property type="project" value="InterPro"/>
</dbReference>
<evidence type="ECO:0000313" key="15">
    <source>
        <dbReference type="EMBL" id="CAH0560322.1"/>
    </source>
</evidence>